<sequence length="121" mass="13874">MDLNKYWFGSRREVTPTIRLGRSYTYSGYTHPHRQGNRSGSSGNMKPTVWQVLVRKLRFRRDNKKKLLKSTCGGTYNPQTYALNFDQGLACLEPDNVCRSFSARFAVPSARIFPPAHLLDC</sequence>
<gene>
    <name evidence="1" type="ORF">QN277_015100</name>
</gene>
<name>A0AAE1MQU8_9FABA</name>
<evidence type="ECO:0000313" key="2">
    <source>
        <dbReference type="Proteomes" id="UP001293593"/>
    </source>
</evidence>
<dbReference type="PANTHER" id="PTHR33168">
    <property type="entry name" value="STRESS INDUCED PROTEIN-RELATED"/>
    <property type="match status" value="1"/>
</dbReference>
<accession>A0AAE1MQU8</accession>
<reference evidence="1" key="1">
    <citation type="submission" date="2023-10" db="EMBL/GenBank/DDBJ databases">
        <title>Chromosome-level genome of the transformable northern wattle, Acacia crassicarpa.</title>
        <authorList>
            <person name="Massaro I."/>
            <person name="Sinha N.R."/>
            <person name="Poethig S."/>
            <person name="Leichty A.R."/>
        </authorList>
    </citation>
    <scope>NUCLEOTIDE SEQUENCE</scope>
    <source>
        <strain evidence="1">Acra3RX</strain>
        <tissue evidence="1">Leaf</tissue>
    </source>
</reference>
<dbReference type="Proteomes" id="UP001293593">
    <property type="component" value="Unassembled WGS sequence"/>
</dbReference>
<dbReference type="AlphaFoldDB" id="A0AAE1MQU8"/>
<proteinExistence type="predicted"/>
<comment type="caution">
    <text evidence="1">The sequence shown here is derived from an EMBL/GenBank/DDBJ whole genome shotgun (WGS) entry which is preliminary data.</text>
</comment>
<dbReference type="EMBL" id="JAWXYG010000003">
    <property type="protein sequence ID" value="KAK4277042.1"/>
    <property type="molecule type" value="Genomic_DNA"/>
</dbReference>
<evidence type="ECO:0000313" key="1">
    <source>
        <dbReference type="EMBL" id="KAK4277042.1"/>
    </source>
</evidence>
<keyword evidence="2" id="KW-1185">Reference proteome</keyword>
<protein>
    <submittedName>
        <fullName evidence="1">Uncharacterized protein</fullName>
    </submittedName>
</protein>
<organism evidence="1 2">
    <name type="scientific">Acacia crassicarpa</name>
    <name type="common">northern wattle</name>
    <dbReference type="NCBI Taxonomy" id="499986"/>
    <lineage>
        <taxon>Eukaryota</taxon>
        <taxon>Viridiplantae</taxon>
        <taxon>Streptophyta</taxon>
        <taxon>Embryophyta</taxon>
        <taxon>Tracheophyta</taxon>
        <taxon>Spermatophyta</taxon>
        <taxon>Magnoliopsida</taxon>
        <taxon>eudicotyledons</taxon>
        <taxon>Gunneridae</taxon>
        <taxon>Pentapetalae</taxon>
        <taxon>rosids</taxon>
        <taxon>fabids</taxon>
        <taxon>Fabales</taxon>
        <taxon>Fabaceae</taxon>
        <taxon>Caesalpinioideae</taxon>
        <taxon>mimosoid clade</taxon>
        <taxon>Acacieae</taxon>
        <taxon>Acacia</taxon>
    </lineage>
</organism>